<keyword evidence="2 5" id="KW-0808">Transferase</keyword>
<dbReference type="EMBL" id="BANX01000016">
    <property type="protein sequence ID" value="GAC68480.1"/>
    <property type="molecule type" value="Genomic_DNA"/>
</dbReference>
<dbReference type="CDD" id="cd03809">
    <property type="entry name" value="GT4_MtfB-like"/>
    <property type="match status" value="1"/>
</dbReference>
<dbReference type="Pfam" id="PF13439">
    <property type="entry name" value="Glyco_transf_4"/>
    <property type="match status" value="1"/>
</dbReference>
<name>M0QIN6_9ACTN</name>
<dbReference type="GO" id="GO:0016757">
    <property type="term" value="F:glycosyltransferase activity"/>
    <property type="evidence" value="ECO:0007669"/>
    <property type="project" value="UniProtKB-KW"/>
</dbReference>
<evidence type="ECO:0000256" key="2">
    <source>
        <dbReference type="ARBA" id="ARBA00022679"/>
    </source>
</evidence>
<keyword evidence="1" id="KW-0328">Glycosyltransferase</keyword>
<dbReference type="PANTHER" id="PTHR46401">
    <property type="entry name" value="GLYCOSYLTRANSFERASE WBBK-RELATED"/>
    <property type="match status" value="1"/>
</dbReference>
<dbReference type="Pfam" id="PF00534">
    <property type="entry name" value="Glycos_transf_1"/>
    <property type="match status" value="1"/>
</dbReference>
<dbReference type="GO" id="GO:0009103">
    <property type="term" value="P:lipopolysaccharide biosynthetic process"/>
    <property type="evidence" value="ECO:0007669"/>
    <property type="project" value="TreeGrafter"/>
</dbReference>
<proteinExistence type="predicted"/>
<dbReference type="STRING" id="1223545.GS4_16_00090"/>
<reference evidence="5 6" key="1">
    <citation type="submission" date="2013-01" db="EMBL/GenBank/DDBJ databases">
        <title>Whole genome shotgun sequence of Gordonia soli NBRC 108243.</title>
        <authorList>
            <person name="Isaki-Nakamura S."/>
            <person name="Hosoyama A."/>
            <person name="Tsuchikane K."/>
            <person name="Ando Y."/>
            <person name="Baba S."/>
            <person name="Ohji S."/>
            <person name="Hamada M."/>
            <person name="Tamura T."/>
            <person name="Yamazoe A."/>
            <person name="Yamazaki S."/>
            <person name="Fujita N."/>
        </authorList>
    </citation>
    <scope>NUCLEOTIDE SEQUENCE [LARGE SCALE GENOMIC DNA]</scope>
    <source>
        <strain evidence="5 6">NBRC 108243</strain>
    </source>
</reference>
<dbReference type="SUPFAM" id="SSF53756">
    <property type="entry name" value="UDP-Glycosyltransferase/glycogen phosphorylase"/>
    <property type="match status" value="1"/>
</dbReference>
<evidence type="ECO:0000259" key="4">
    <source>
        <dbReference type="Pfam" id="PF13439"/>
    </source>
</evidence>
<feature type="domain" description="Glycosyl transferase family 1" evidence="3">
    <location>
        <begin position="162"/>
        <end position="314"/>
    </location>
</feature>
<dbReference type="PANTHER" id="PTHR46401:SF2">
    <property type="entry name" value="GLYCOSYLTRANSFERASE WBBK-RELATED"/>
    <property type="match status" value="1"/>
</dbReference>
<accession>M0QIN6</accession>
<protein>
    <submittedName>
        <fullName evidence="5">Putative glycosyltransferase</fullName>
    </submittedName>
</protein>
<evidence type="ECO:0000313" key="6">
    <source>
        <dbReference type="Proteomes" id="UP000011666"/>
    </source>
</evidence>
<dbReference type="AlphaFoldDB" id="M0QIN6"/>
<dbReference type="eggNOG" id="COG0438">
    <property type="taxonomic scope" value="Bacteria"/>
</dbReference>
<comment type="caution">
    <text evidence="5">The sequence shown here is derived from an EMBL/GenBank/DDBJ whole genome shotgun (WGS) entry which is preliminary data.</text>
</comment>
<dbReference type="OrthoDB" id="9801609at2"/>
<dbReference type="Proteomes" id="UP000011666">
    <property type="component" value="Unassembled WGS sequence"/>
</dbReference>
<dbReference type="InterPro" id="IPR028098">
    <property type="entry name" value="Glyco_trans_4-like_N"/>
</dbReference>
<evidence type="ECO:0000259" key="3">
    <source>
        <dbReference type="Pfam" id="PF00534"/>
    </source>
</evidence>
<keyword evidence="6" id="KW-1185">Reference proteome</keyword>
<gene>
    <name evidence="5" type="ORF">GS4_16_00090</name>
</gene>
<evidence type="ECO:0000256" key="1">
    <source>
        <dbReference type="ARBA" id="ARBA00022676"/>
    </source>
</evidence>
<dbReference type="InterPro" id="IPR001296">
    <property type="entry name" value="Glyco_trans_1"/>
</dbReference>
<sequence length="338" mass="37514">MKVYMPSRIVDRHVGGNTTYARNLRAEMEKRGVRVATIGTASHPLITVAEETIAGLRKREPSQLLHYVADTGPLVPTRLPSVVTVHGVASRWISTARTARQERIWRARVSRAIRSCDRIISVSRSSADDIAETFTIPRDEIVVIPHGVGTVVEEFDAEHADDHADDLDSTVLYLGNIEPRKNLIELVRAFESPSLSDVRLVIAGRPAWNHAATMAEIRRSPSTTHLGFVSESERQRLVRNCALFVFPSLYEGFGLPVLEALSMGAVVLSSDRGALDEVAGPAMRFTGLDAEAIAADIRRALDDRDARCRVREEGPIWAERYTWESSAEAHLRVYESLL</sequence>
<organism evidence="5 6">
    <name type="scientific">Gordonia soli NBRC 108243</name>
    <dbReference type="NCBI Taxonomy" id="1223545"/>
    <lineage>
        <taxon>Bacteria</taxon>
        <taxon>Bacillati</taxon>
        <taxon>Actinomycetota</taxon>
        <taxon>Actinomycetes</taxon>
        <taxon>Mycobacteriales</taxon>
        <taxon>Gordoniaceae</taxon>
        <taxon>Gordonia</taxon>
    </lineage>
</organism>
<dbReference type="RefSeq" id="WP_007620658.1">
    <property type="nucleotide sequence ID" value="NZ_BANX01000016.1"/>
</dbReference>
<feature type="domain" description="Glycosyltransferase subfamily 4-like N-terminal" evidence="4">
    <location>
        <begin position="77"/>
        <end position="148"/>
    </location>
</feature>
<evidence type="ECO:0000313" key="5">
    <source>
        <dbReference type="EMBL" id="GAC68480.1"/>
    </source>
</evidence>
<dbReference type="Gene3D" id="3.40.50.2000">
    <property type="entry name" value="Glycogen Phosphorylase B"/>
    <property type="match status" value="2"/>
</dbReference>